<keyword evidence="2" id="KW-1133">Transmembrane helix</keyword>
<reference evidence="3 4" key="1">
    <citation type="journal article" date="2014" name="PLoS Genet.">
        <title>Analysis of the Phlebiopsis gigantea genome, transcriptome and secretome provides insight into its pioneer colonization strategies of wood.</title>
        <authorList>
            <person name="Hori C."/>
            <person name="Ishida T."/>
            <person name="Igarashi K."/>
            <person name="Samejima M."/>
            <person name="Suzuki H."/>
            <person name="Master E."/>
            <person name="Ferreira P."/>
            <person name="Ruiz-Duenas F.J."/>
            <person name="Held B."/>
            <person name="Canessa P."/>
            <person name="Larrondo L.F."/>
            <person name="Schmoll M."/>
            <person name="Druzhinina I.S."/>
            <person name="Kubicek C.P."/>
            <person name="Gaskell J.A."/>
            <person name="Kersten P."/>
            <person name="St John F."/>
            <person name="Glasner J."/>
            <person name="Sabat G."/>
            <person name="Splinter BonDurant S."/>
            <person name="Syed K."/>
            <person name="Yadav J."/>
            <person name="Mgbeahuruike A.C."/>
            <person name="Kovalchuk A."/>
            <person name="Asiegbu F.O."/>
            <person name="Lackner G."/>
            <person name="Hoffmeister D."/>
            <person name="Rencoret J."/>
            <person name="Gutierrez A."/>
            <person name="Sun H."/>
            <person name="Lindquist E."/>
            <person name="Barry K."/>
            <person name="Riley R."/>
            <person name="Grigoriev I.V."/>
            <person name="Henrissat B."/>
            <person name="Kues U."/>
            <person name="Berka R.M."/>
            <person name="Martinez A.T."/>
            <person name="Covert S.F."/>
            <person name="Blanchette R.A."/>
            <person name="Cullen D."/>
        </authorList>
    </citation>
    <scope>NUCLEOTIDE SEQUENCE [LARGE SCALE GENOMIC DNA]</scope>
    <source>
        <strain evidence="3 4">11061_1 CR5-6</strain>
    </source>
</reference>
<evidence type="ECO:0000313" key="4">
    <source>
        <dbReference type="Proteomes" id="UP000053257"/>
    </source>
</evidence>
<dbReference type="HOGENOM" id="CLU_850235_0_0_1"/>
<feature type="transmembrane region" description="Helical" evidence="2">
    <location>
        <begin position="177"/>
        <end position="197"/>
    </location>
</feature>
<name>A0A0C3SAL4_PHLG1</name>
<feature type="region of interest" description="Disordered" evidence="1">
    <location>
        <begin position="139"/>
        <end position="170"/>
    </location>
</feature>
<protein>
    <submittedName>
        <fullName evidence="3">Uncharacterized protein</fullName>
    </submittedName>
</protein>
<keyword evidence="2" id="KW-0812">Transmembrane</keyword>
<evidence type="ECO:0000256" key="1">
    <source>
        <dbReference type="SAM" id="MobiDB-lite"/>
    </source>
</evidence>
<gene>
    <name evidence="3" type="ORF">PHLGIDRAFT_118314</name>
</gene>
<dbReference type="AlphaFoldDB" id="A0A0C3SAL4"/>
<evidence type="ECO:0000256" key="2">
    <source>
        <dbReference type="SAM" id="Phobius"/>
    </source>
</evidence>
<sequence length="322" mass="32774">MQAGAVVVDDRDPRIDYTTAWYSEPGQGTDYNRTVSVSGNPNAGFQFTFRGTSVAVYGSIPPNNTAVSTYTIDVSAPVTYTNVPSSAYTSRQLCFQSPTLPDGAHTLVVDIPGSTIGHTWTEFSFDFLSYVPAAGGTPDASSSAASSSSANAANPTGAAGAQPTGASSPSKPALRTILPAVLIPCIVCAALAVLALCTVRRRARRALDAERRATPYVAPTPETRTRPFSAAASSPTSAPSNASLLPPAVAVPALLEGGGGGSMAGPGPGAALRPAVSNPAGVPGGGTRDAGGRERVREWARARGSVFAPSVATQEPPPVYMP</sequence>
<feature type="region of interest" description="Disordered" evidence="1">
    <location>
        <begin position="215"/>
        <end position="243"/>
    </location>
</feature>
<accession>A0A0C3SAL4</accession>
<dbReference type="Proteomes" id="UP000053257">
    <property type="component" value="Unassembled WGS sequence"/>
</dbReference>
<feature type="region of interest" description="Disordered" evidence="1">
    <location>
        <begin position="260"/>
        <end position="294"/>
    </location>
</feature>
<dbReference type="Gene3D" id="2.60.120.260">
    <property type="entry name" value="Galactose-binding domain-like"/>
    <property type="match status" value="1"/>
</dbReference>
<dbReference type="EMBL" id="KN840502">
    <property type="protein sequence ID" value="KIP07155.1"/>
    <property type="molecule type" value="Genomic_DNA"/>
</dbReference>
<feature type="compositionally biased region" description="Low complexity" evidence="1">
    <location>
        <begin position="229"/>
        <end position="243"/>
    </location>
</feature>
<keyword evidence="4" id="KW-1185">Reference proteome</keyword>
<evidence type="ECO:0000313" key="3">
    <source>
        <dbReference type="EMBL" id="KIP07155.1"/>
    </source>
</evidence>
<organism evidence="3 4">
    <name type="scientific">Phlebiopsis gigantea (strain 11061_1 CR5-6)</name>
    <name type="common">White-rot fungus</name>
    <name type="synonym">Peniophora gigantea</name>
    <dbReference type="NCBI Taxonomy" id="745531"/>
    <lineage>
        <taxon>Eukaryota</taxon>
        <taxon>Fungi</taxon>
        <taxon>Dikarya</taxon>
        <taxon>Basidiomycota</taxon>
        <taxon>Agaricomycotina</taxon>
        <taxon>Agaricomycetes</taxon>
        <taxon>Polyporales</taxon>
        <taxon>Phanerochaetaceae</taxon>
        <taxon>Phlebiopsis</taxon>
    </lineage>
</organism>
<dbReference type="OrthoDB" id="3265734at2759"/>
<keyword evidence="2" id="KW-0472">Membrane</keyword>
<proteinExistence type="predicted"/>